<gene>
    <name evidence="1" type="ORF">CPELLU_LOCUS11296</name>
</gene>
<sequence length="287" mass="33547">MNRDQLKELLKGLTTSFAQVTTIIANSKKNSEDRKKLTHIKILILKHKDQTIEVPIFHTGLESLRESRKNDWEKGSGDTFDKFTYENEQLDEIDGYYTLESDDNEIDLYKWLEKFTQADILSNKEKEKAHVFFKKESCLLTIGLDRLGTTSLITHHIDTGEAQPIKQHFYVTSPDEQEFLDKKLKSLERQRIIENNRVEVDVSVQKCGYAEWSVENVELTVHYDNDEWNDKKDDKDKDIKLEEYLELRDDSIESITAIGVNRLEIQDSPMVKYTMYFPAQPNSTITL</sequence>
<dbReference type="EMBL" id="CAJVQA010009901">
    <property type="protein sequence ID" value="CAG8691028.1"/>
    <property type="molecule type" value="Genomic_DNA"/>
</dbReference>
<protein>
    <submittedName>
        <fullName evidence="1">20062_t:CDS:1</fullName>
    </submittedName>
</protein>
<dbReference type="AlphaFoldDB" id="A0A9N9EUU7"/>
<name>A0A9N9EUU7_9GLOM</name>
<evidence type="ECO:0000313" key="1">
    <source>
        <dbReference type="EMBL" id="CAG8691028.1"/>
    </source>
</evidence>
<dbReference type="Proteomes" id="UP000789759">
    <property type="component" value="Unassembled WGS sequence"/>
</dbReference>
<keyword evidence="2" id="KW-1185">Reference proteome</keyword>
<organism evidence="1 2">
    <name type="scientific">Cetraspora pellucida</name>
    <dbReference type="NCBI Taxonomy" id="1433469"/>
    <lineage>
        <taxon>Eukaryota</taxon>
        <taxon>Fungi</taxon>
        <taxon>Fungi incertae sedis</taxon>
        <taxon>Mucoromycota</taxon>
        <taxon>Glomeromycotina</taxon>
        <taxon>Glomeromycetes</taxon>
        <taxon>Diversisporales</taxon>
        <taxon>Gigasporaceae</taxon>
        <taxon>Cetraspora</taxon>
    </lineage>
</organism>
<comment type="caution">
    <text evidence="1">The sequence shown here is derived from an EMBL/GenBank/DDBJ whole genome shotgun (WGS) entry which is preliminary data.</text>
</comment>
<accession>A0A9N9EUU7</accession>
<reference evidence="1" key="1">
    <citation type="submission" date="2021-06" db="EMBL/GenBank/DDBJ databases">
        <authorList>
            <person name="Kallberg Y."/>
            <person name="Tangrot J."/>
            <person name="Rosling A."/>
        </authorList>
    </citation>
    <scope>NUCLEOTIDE SEQUENCE</scope>
    <source>
        <strain evidence="1">FL966</strain>
    </source>
</reference>
<dbReference type="OrthoDB" id="2420497at2759"/>
<proteinExistence type="predicted"/>
<evidence type="ECO:0000313" key="2">
    <source>
        <dbReference type="Proteomes" id="UP000789759"/>
    </source>
</evidence>